<dbReference type="InterPro" id="IPR025997">
    <property type="entry name" value="SBP_2_dom"/>
</dbReference>
<dbReference type="Proteomes" id="UP000515860">
    <property type="component" value="Chromosome"/>
</dbReference>
<evidence type="ECO:0000256" key="1">
    <source>
        <dbReference type="ARBA" id="ARBA00004196"/>
    </source>
</evidence>
<evidence type="ECO:0000256" key="4">
    <source>
        <dbReference type="SAM" id="SignalP"/>
    </source>
</evidence>
<feature type="compositionally biased region" description="Low complexity" evidence="3">
    <location>
        <begin position="30"/>
        <end position="67"/>
    </location>
</feature>
<dbReference type="InterPro" id="IPR050555">
    <property type="entry name" value="Bact_Solute-Bind_Prot2"/>
</dbReference>
<evidence type="ECO:0000313" key="7">
    <source>
        <dbReference type="Proteomes" id="UP000515860"/>
    </source>
</evidence>
<dbReference type="EMBL" id="CP060635">
    <property type="protein sequence ID" value="QNM07671.1"/>
    <property type="molecule type" value="Genomic_DNA"/>
</dbReference>
<dbReference type="GO" id="GO:0030246">
    <property type="term" value="F:carbohydrate binding"/>
    <property type="evidence" value="ECO:0007669"/>
    <property type="project" value="TreeGrafter"/>
</dbReference>
<dbReference type="Pfam" id="PF13407">
    <property type="entry name" value="Peripla_BP_4"/>
    <property type="match status" value="1"/>
</dbReference>
<protein>
    <submittedName>
        <fullName evidence="6">Sugar ABC transporter substrate-binding protein</fullName>
    </submittedName>
</protein>
<keyword evidence="7" id="KW-1185">Reference proteome</keyword>
<dbReference type="GO" id="GO:0030288">
    <property type="term" value="C:outer membrane-bounded periplasmic space"/>
    <property type="evidence" value="ECO:0007669"/>
    <property type="project" value="TreeGrafter"/>
</dbReference>
<dbReference type="PANTHER" id="PTHR30036">
    <property type="entry name" value="D-XYLOSE-BINDING PERIPLASMIC PROTEIN"/>
    <property type="match status" value="1"/>
</dbReference>
<organism evidence="6 7">
    <name type="scientific">Wansuia hejianensis</name>
    <dbReference type="NCBI Taxonomy" id="2763667"/>
    <lineage>
        <taxon>Bacteria</taxon>
        <taxon>Bacillati</taxon>
        <taxon>Bacillota</taxon>
        <taxon>Clostridia</taxon>
        <taxon>Lachnospirales</taxon>
        <taxon>Lachnospiraceae</taxon>
        <taxon>Wansuia</taxon>
    </lineage>
</organism>
<dbReference type="SUPFAM" id="SSF53822">
    <property type="entry name" value="Periplasmic binding protein-like I"/>
    <property type="match status" value="1"/>
</dbReference>
<feature type="region of interest" description="Disordered" evidence="3">
    <location>
        <begin position="28"/>
        <end position="67"/>
    </location>
</feature>
<dbReference type="AlphaFoldDB" id="A0A7G9GA39"/>
<dbReference type="CDD" id="cd01536">
    <property type="entry name" value="PBP1_ABC_sugar_binding-like"/>
    <property type="match status" value="1"/>
</dbReference>
<evidence type="ECO:0000256" key="2">
    <source>
        <dbReference type="ARBA" id="ARBA00007639"/>
    </source>
</evidence>
<dbReference type="Gene3D" id="3.40.50.2300">
    <property type="match status" value="2"/>
</dbReference>
<dbReference type="PANTHER" id="PTHR30036:SF7">
    <property type="entry name" value="ABC TRANSPORTER PERIPLASMIC-BINDING PROTEIN YPHF"/>
    <property type="match status" value="1"/>
</dbReference>
<dbReference type="RefSeq" id="WP_249328380.1">
    <property type="nucleotide sequence ID" value="NZ_CP060635.1"/>
</dbReference>
<reference evidence="6 7" key="1">
    <citation type="submission" date="2020-08" db="EMBL/GenBank/DDBJ databases">
        <authorList>
            <person name="Liu C."/>
            <person name="Sun Q."/>
        </authorList>
    </citation>
    <scope>NUCLEOTIDE SEQUENCE [LARGE SCALE GENOMIC DNA]</scope>
    <source>
        <strain evidence="6 7">NSJ-29</strain>
    </source>
</reference>
<name>A0A7G9GA39_9FIRM</name>
<feature type="signal peptide" evidence="4">
    <location>
        <begin position="1"/>
        <end position="23"/>
    </location>
</feature>
<proteinExistence type="inferred from homology"/>
<dbReference type="InterPro" id="IPR028082">
    <property type="entry name" value="Peripla_BP_I"/>
</dbReference>
<evidence type="ECO:0000256" key="3">
    <source>
        <dbReference type="SAM" id="MobiDB-lite"/>
    </source>
</evidence>
<keyword evidence="4" id="KW-0732">Signal</keyword>
<comment type="similarity">
    <text evidence="2">Belongs to the bacterial solute-binding protein 2 family.</text>
</comment>
<evidence type="ECO:0000259" key="5">
    <source>
        <dbReference type="Pfam" id="PF13407"/>
    </source>
</evidence>
<feature type="domain" description="Periplasmic binding protein" evidence="5">
    <location>
        <begin position="76"/>
        <end position="334"/>
    </location>
</feature>
<gene>
    <name evidence="6" type="ORF">H9Q79_12170</name>
</gene>
<dbReference type="KEGG" id="whj:H9Q79_12170"/>
<evidence type="ECO:0000313" key="6">
    <source>
        <dbReference type="EMBL" id="QNM07671.1"/>
    </source>
</evidence>
<feature type="chain" id="PRO_5039059112" evidence="4">
    <location>
        <begin position="24"/>
        <end position="412"/>
    </location>
</feature>
<accession>A0A7G9GA39</accession>
<comment type="subcellular location">
    <subcellularLocation>
        <location evidence="1">Cell envelope</location>
    </subcellularLocation>
</comment>
<sequence length="412" mass="43593">MRRKGAKAAAAILVAASMVLGMAGCGGSSAGSSDSGNAGSSAGTSSAAGGTESGASGADSGGSSASSETAGDIKLGLSIYSTTDATAGPMVNNMQAACDGMGAELVVATDDQDLEKEITNIENLIANGCQAVFCLPYSDDSIPRIAKICEEAEVYFGFYWYDLTNEETHDVCYRSDYFLGNIYEDDVWSAYTAMKTLSEAGASHIGMFGLPTGRTTTTKRDNGIQKACEEFGMEILVEDRVNTNTSDDAASSVESMVSSYSELDGIVIAGMTQTCLPGVIQALQNLGLTDKVKVSCIDFNENQTEYFEKGYVNGVIGGHFTGCAWLAVLAVNKLQGTPLTDEAVSVKDEFLVLQSADDAKNYDAYLYAELPYTADEYAQMSRKINGEFTYDDLLEIIASYSVEDVMTRHNAG</sequence>
<dbReference type="PROSITE" id="PS51257">
    <property type="entry name" value="PROKAR_LIPOPROTEIN"/>
    <property type="match status" value="1"/>
</dbReference>